<dbReference type="PROSITE" id="PS50887">
    <property type="entry name" value="GGDEF"/>
    <property type="match status" value="1"/>
</dbReference>
<dbReference type="NCBIfam" id="TIGR00254">
    <property type="entry name" value="GGDEF"/>
    <property type="match status" value="1"/>
</dbReference>
<reference evidence="3" key="1">
    <citation type="journal article" date="2015" name="Appl. Environ. Microbiol.">
        <title>Aerobic and Anaerobic Thiosulfate Oxidation by a Cold-Adapted, Subglacial Chemoautotroph.</title>
        <authorList>
            <person name="Harrold Z.R."/>
            <person name="Skidmore M.L."/>
            <person name="Hamilton T.L."/>
            <person name="Desch L."/>
            <person name="Amada K."/>
            <person name="van Gelder W."/>
            <person name="Glover K."/>
            <person name="Roden E.E."/>
            <person name="Boyd E.S."/>
        </authorList>
    </citation>
    <scope>NUCLEOTIDE SEQUENCE [LARGE SCALE GENOMIC DNA]</scope>
    <source>
        <strain evidence="3">RG</strain>
    </source>
</reference>
<dbReference type="STRING" id="1123392.GCA_000376425_02221"/>
<gene>
    <name evidence="3" type="ORF">ABW22_09350</name>
</gene>
<dbReference type="SUPFAM" id="SSF55073">
    <property type="entry name" value="Nucleotide cyclase"/>
    <property type="match status" value="1"/>
</dbReference>
<evidence type="ECO:0000313" key="4">
    <source>
        <dbReference type="Proteomes" id="UP000064243"/>
    </source>
</evidence>
<sequence length="397" mass="42857">MQTENDGSVFAGFKRVLRKGALIFALIIMVLISMILYQYQRSEEAVRSVAHTQQVIAYIDALRTYLLNLDTAVRKYAESNDPADLDPSLICRQSRCPSAERLIALIGADGARAARLAPLPSLQSALETGFGALQQRAAAGGDATPPERELAGFDKSAIEQIHRILIETGREELRQLETRETARIHDQNWSSALLGMAGLWTGLALLGLYRETGRLIRAGIHAEQTIRQLSLRDPLTGLANRRFLNENEKHLIAGAKRSRTQMAVLAIDLDDFKAVNDRYGHATGDAVLVTAAERMKQLLRESDVIARFGGDEFVIVLGQVDDAAAAREVAGRVVESLSQPIPLAAGGTAHIGASVGIAMCCAGGETLDELLKKADAALYAAKRDGKSTFREAGASGT</sequence>
<dbReference type="CDD" id="cd01949">
    <property type="entry name" value="GGDEF"/>
    <property type="match status" value="1"/>
</dbReference>
<evidence type="ECO:0000259" key="2">
    <source>
        <dbReference type="PROSITE" id="PS50887"/>
    </source>
</evidence>
<evidence type="ECO:0000313" key="3">
    <source>
        <dbReference type="EMBL" id="KVW95850.1"/>
    </source>
</evidence>
<dbReference type="InterPro" id="IPR052163">
    <property type="entry name" value="DGC-Regulatory_Protein"/>
</dbReference>
<keyword evidence="4" id="KW-1185">Reference proteome</keyword>
<dbReference type="PANTHER" id="PTHR46663:SF2">
    <property type="entry name" value="GGDEF DOMAIN-CONTAINING PROTEIN"/>
    <property type="match status" value="1"/>
</dbReference>
<dbReference type="InterPro" id="IPR007891">
    <property type="entry name" value="CHASE3"/>
</dbReference>
<feature type="transmembrane region" description="Helical" evidence="1">
    <location>
        <begin position="21"/>
        <end position="39"/>
    </location>
</feature>
<dbReference type="EMBL" id="LDUG01000023">
    <property type="protein sequence ID" value="KVW95850.1"/>
    <property type="molecule type" value="Genomic_DNA"/>
</dbReference>
<dbReference type="OrthoDB" id="9812260at2"/>
<dbReference type="InterPro" id="IPR000160">
    <property type="entry name" value="GGDEF_dom"/>
</dbReference>
<dbReference type="AlphaFoldDB" id="A0A106BNQ4"/>
<proteinExistence type="predicted"/>
<dbReference type="Gene3D" id="3.30.70.270">
    <property type="match status" value="1"/>
</dbReference>
<comment type="caution">
    <text evidence="3">The sequence shown here is derived from an EMBL/GenBank/DDBJ whole genome shotgun (WGS) entry which is preliminary data.</text>
</comment>
<keyword evidence="1" id="KW-0472">Membrane</keyword>
<dbReference type="FunFam" id="3.30.70.270:FF:000001">
    <property type="entry name" value="Diguanylate cyclase domain protein"/>
    <property type="match status" value="1"/>
</dbReference>
<dbReference type="SMART" id="SM00267">
    <property type="entry name" value="GGDEF"/>
    <property type="match status" value="1"/>
</dbReference>
<evidence type="ECO:0000256" key="1">
    <source>
        <dbReference type="SAM" id="Phobius"/>
    </source>
</evidence>
<keyword evidence="1" id="KW-0812">Transmembrane</keyword>
<accession>A0A106BNQ4</accession>
<keyword evidence="1" id="KW-1133">Transmembrane helix</keyword>
<dbReference type="InterPro" id="IPR043128">
    <property type="entry name" value="Rev_trsase/Diguanyl_cyclase"/>
</dbReference>
<dbReference type="PATRIC" id="fig|36861.3.peg.1528"/>
<dbReference type="PANTHER" id="PTHR46663">
    <property type="entry name" value="DIGUANYLATE CYCLASE DGCT-RELATED"/>
    <property type="match status" value="1"/>
</dbReference>
<dbReference type="Proteomes" id="UP000064243">
    <property type="component" value="Unassembled WGS sequence"/>
</dbReference>
<dbReference type="GO" id="GO:0003824">
    <property type="term" value="F:catalytic activity"/>
    <property type="evidence" value="ECO:0007669"/>
    <property type="project" value="UniProtKB-ARBA"/>
</dbReference>
<dbReference type="RefSeq" id="WP_059755386.1">
    <property type="nucleotide sequence ID" value="NZ_LDUG01000023.1"/>
</dbReference>
<feature type="domain" description="GGDEF" evidence="2">
    <location>
        <begin position="260"/>
        <end position="394"/>
    </location>
</feature>
<protein>
    <recommendedName>
        <fullName evidence="2">GGDEF domain-containing protein</fullName>
    </recommendedName>
</protein>
<name>A0A106BNQ4_THIDE</name>
<dbReference type="Pfam" id="PF05227">
    <property type="entry name" value="CHASE3"/>
    <property type="match status" value="1"/>
</dbReference>
<organism evidence="3 4">
    <name type="scientific">Thiobacillus denitrificans</name>
    <dbReference type="NCBI Taxonomy" id="36861"/>
    <lineage>
        <taxon>Bacteria</taxon>
        <taxon>Pseudomonadati</taxon>
        <taxon>Pseudomonadota</taxon>
        <taxon>Betaproteobacteria</taxon>
        <taxon>Nitrosomonadales</taxon>
        <taxon>Thiobacillaceae</taxon>
        <taxon>Thiobacillus</taxon>
    </lineage>
</organism>
<dbReference type="InterPro" id="IPR029787">
    <property type="entry name" value="Nucleotide_cyclase"/>
</dbReference>
<dbReference type="Pfam" id="PF00990">
    <property type="entry name" value="GGDEF"/>
    <property type="match status" value="1"/>
</dbReference>